<dbReference type="eggNOG" id="ENOG502RH41">
    <property type="taxonomic scope" value="Eukaryota"/>
</dbReference>
<dbReference type="SUPFAM" id="SSF53448">
    <property type="entry name" value="Nucleotide-diphospho-sugar transferases"/>
    <property type="match status" value="1"/>
</dbReference>
<dbReference type="Pfam" id="PF04488">
    <property type="entry name" value="Gly_transf_sug"/>
    <property type="match status" value="1"/>
</dbReference>
<keyword evidence="2" id="KW-1133">Transmembrane helix</keyword>
<dbReference type="InterPro" id="IPR029044">
    <property type="entry name" value="Nucleotide-diphossugar_trans"/>
</dbReference>
<protein>
    <recommendedName>
        <fullName evidence="5">SnoRNA binding protein</fullName>
    </recommendedName>
</protein>
<accession>R4X8A4</accession>
<dbReference type="EMBL" id="CAHR02000057">
    <property type="protein sequence ID" value="CCG81768.1"/>
    <property type="molecule type" value="Genomic_DNA"/>
</dbReference>
<evidence type="ECO:0008006" key="5">
    <source>
        <dbReference type="Google" id="ProtNLM"/>
    </source>
</evidence>
<dbReference type="VEuPathDB" id="FungiDB:TAPDE_001614"/>
<feature type="transmembrane region" description="Helical" evidence="2">
    <location>
        <begin position="12"/>
        <end position="31"/>
    </location>
</feature>
<gene>
    <name evidence="3" type="ORF">TAPDE_001614</name>
</gene>
<keyword evidence="4" id="KW-1185">Reference proteome</keyword>
<evidence type="ECO:0000313" key="4">
    <source>
        <dbReference type="Proteomes" id="UP000013776"/>
    </source>
</evidence>
<dbReference type="InterPro" id="IPR007577">
    <property type="entry name" value="GlycoTrfase_DXD_sugar-bd_CS"/>
</dbReference>
<comment type="similarity">
    <text evidence="1">Belongs to the glycosyltransferase 32 family.</text>
</comment>
<dbReference type="GO" id="GO:1901135">
    <property type="term" value="P:carbohydrate derivative metabolic process"/>
    <property type="evidence" value="ECO:0007669"/>
    <property type="project" value="UniProtKB-ARBA"/>
</dbReference>
<dbReference type="AlphaFoldDB" id="R4X8A4"/>
<comment type="caution">
    <text evidence="3">The sequence shown here is derived from an EMBL/GenBank/DDBJ whole genome shotgun (WGS) entry which is preliminary data.</text>
</comment>
<evidence type="ECO:0000256" key="2">
    <source>
        <dbReference type="SAM" id="Phobius"/>
    </source>
</evidence>
<sequence>MDSRRVFYNLSRCALVLVPCFLLIHSFIFLFPHNKSFAHDRSSAGIIYDAAYPLESSRPLKFHVADEVVAFLGKRPHAKTFADIPTIIKACNSVGVDGWRDTSNCVNYLRDSEDEYLSIGKDDSFACNAENPLKYHTYWRGPFTWRVSFMLKSFLFTQNLECSKMYLWLDADWDEDTVEVAMESPVLAPFLPLVRSGLINLRAWKYPTGVYIPRHYRDNQEYNHEGMLTFRQHQIPRGAVAVSDSVRFIILHQEGGLYTDMDTMFLKDLRPLLIAPDMSFAERWGAHPGPGEYNTAYLRLQANSSLSSRAIQGAARMGLNFHPRVLGRLLAKSEHENDLVMFETGVFDPLWSFFDHDAIGFCTVPCFGDFAQFYNKRPIPGEWSTLRPEDKLPGTSPGNRTLSNFFRGAYAHHIHNQWSKHVVPGSWVWVADQTYNQFFRGQRTNLYGEDWSRAPIDFATDEAAYRP</sequence>
<organism evidence="3 4">
    <name type="scientific">Taphrina deformans (strain PYCC 5710 / ATCC 11124 / CBS 356.35 / IMI 108563 / JCM 9778 / NBRC 8474)</name>
    <name type="common">Peach leaf curl fungus</name>
    <name type="synonym">Lalaria deformans</name>
    <dbReference type="NCBI Taxonomy" id="1097556"/>
    <lineage>
        <taxon>Eukaryota</taxon>
        <taxon>Fungi</taxon>
        <taxon>Dikarya</taxon>
        <taxon>Ascomycota</taxon>
        <taxon>Taphrinomycotina</taxon>
        <taxon>Taphrinomycetes</taxon>
        <taxon>Taphrinales</taxon>
        <taxon>Taphrinaceae</taxon>
        <taxon>Taphrina</taxon>
    </lineage>
</organism>
<evidence type="ECO:0000256" key="1">
    <source>
        <dbReference type="ARBA" id="ARBA00009003"/>
    </source>
</evidence>
<keyword evidence="2" id="KW-0812">Transmembrane</keyword>
<evidence type="ECO:0000313" key="3">
    <source>
        <dbReference type="EMBL" id="CCG81768.1"/>
    </source>
</evidence>
<name>R4X8A4_TAPDE</name>
<dbReference type="OrthoDB" id="409543at2759"/>
<proteinExistence type="inferred from homology"/>
<dbReference type="Proteomes" id="UP000013776">
    <property type="component" value="Unassembled WGS sequence"/>
</dbReference>
<keyword evidence="2" id="KW-0472">Membrane</keyword>
<reference evidence="3 4" key="1">
    <citation type="journal article" date="2013" name="MBio">
        <title>Genome sequencing of the plant pathogen Taphrina deformans, the causal agent of peach leaf curl.</title>
        <authorList>
            <person name="Cisse O.H."/>
            <person name="Almeida J.M.G.C.F."/>
            <person name="Fonseca A."/>
            <person name="Kumar A.A."/>
            <person name="Salojaervi J."/>
            <person name="Overmyer K."/>
            <person name="Hauser P.M."/>
            <person name="Pagni M."/>
        </authorList>
    </citation>
    <scope>NUCLEOTIDE SEQUENCE [LARGE SCALE GENOMIC DNA]</scope>
    <source>
        <strain evidence="4">PYCC 5710 / ATCC 11124 / CBS 356.35 / IMI 108563 / JCM 9778 / NBRC 8474</strain>
    </source>
</reference>
<dbReference type="Gene3D" id="3.90.550.20">
    <property type="match status" value="1"/>
</dbReference>